<name>A0A8S5LX50_9CAUD</name>
<evidence type="ECO:0000313" key="1">
    <source>
        <dbReference type="EMBL" id="DAD74379.1"/>
    </source>
</evidence>
<organism evidence="1">
    <name type="scientific">Siphoviridae sp. ct3pR10</name>
    <dbReference type="NCBI Taxonomy" id="2826284"/>
    <lineage>
        <taxon>Viruses</taxon>
        <taxon>Duplodnaviria</taxon>
        <taxon>Heunggongvirae</taxon>
        <taxon>Uroviricota</taxon>
        <taxon>Caudoviricetes</taxon>
    </lineage>
</organism>
<dbReference type="EMBL" id="BK014759">
    <property type="protein sequence ID" value="DAD74379.1"/>
    <property type="molecule type" value="Genomic_DNA"/>
</dbReference>
<proteinExistence type="predicted"/>
<reference evidence="1" key="1">
    <citation type="journal article" date="2021" name="Proc. Natl. Acad. Sci. U.S.A.">
        <title>A Catalog of Tens of Thousands of Viruses from Human Metagenomes Reveals Hidden Associations with Chronic Diseases.</title>
        <authorList>
            <person name="Tisza M.J."/>
            <person name="Buck C.B."/>
        </authorList>
    </citation>
    <scope>NUCLEOTIDE SEQUENCE</scope>
    <source>
        <strain evidence="1">Ct3pR10</strain>
    </source>
</reference>
<accession>A0A8S5LX50</accession>
<sequence length="283" mass="32589">MIWIILIAAFIYLAVEFGQYLLIFLVITAVVTTIALMIKAESDSNDVKEIEYTIFLGRTRIMETRTRPSGFSISSRGNVRGYWKFKDEVARIDADFEVHYKNGNVRRITAVEGSNKCNTLYAYIGKPKKKQAEEKKIIKEEQPKIAESPKLVEVPRAEAPEELKQERKDDAKKQKKYYLDVPFQIAPNEYGLTVSYPSCQVENMDDGERRIYVMFTATYDSTVKGLKNRVISCSIINRDGRTMDVSRYRKVLDSSGSMMIDITYWHKIDEDPAKVVVGIDRYN</sequence>
<protein>
    <submittedName>
        <fullName evidence="1">Uncharacterized protein</fullName>
    </submittedName>
</protein>